<keyword evidence="2" id="KW-0547">Nucleotide-binding</keyword>
<organism evidence="5 6">
    <name type="scientific">Novipirellula herctigrandis</name>
    <dbReference type="NCBI Taxonomy" id="2527986"/>
    <lineage>
        <taxon>Bacteria</taxon>
        <taxon>Pseudomonadati</taxon>
        <taxon>Planctomycetota</taxon>
        <taxon>Planctomycetia</taxon>
        <taxon>Pirellulales</taxon>
        <taxon>Pirellulaceae</taxon>
        <taxon>Novipirellula</taxon>
    </lineage>
</organism>
<dbReference type="Proteomes" id="UP000315010">
    <property type="component" value="Unassembled WGS sequence"/>
</dbReference>
<dbReference type="AlphaFoldDB" id="A0A5C5Z9J0"/>
<dbReference type="InterPro" id="IPR003439">
    <property type="entry name" value="ABC_transporter-like_ATP-bd"/>
</dbReference>
<comment type="caution">
    <text evidence="5">The sequence shown here is derived from an EMBL/GenBank/DDBJ whole genome shotgun (WGS) entry which is preliminary data.</text>
</comment>
<sequence length="265" mass="29266">MSGNPAKSLKMNQADDAARFSIRCNDLSVQFANNFVAVDHVQLDIEAGHISVLIGPSGCGKTTILRLIAGLQTPSTGNVDLRPNSTAGDGQIAFVFQQPSLLPWRTAMENVILPLELLGRGDAKDRHNQAMQTLASVDLADSHDRLPHQLSGGMKMRVSLARALVTEPSVLLLDEPFAALDDMLRSQLGELLLRLWQERLFTTVMVTHNIAEACVMAHQIHVMREGQIEQSIENPLPWPRSETLRRRPEFGDFYGRVGDALRDDA</sequence>
<accession>A0A5C5Z9J0</accession>
<gene>
    <name evidence="5" type="primary">cysA_3</name>
    <name evidence="5" type="ORF">CA13_52380</name>
</gene>
<keyword evidence="3 5" id="KW-0067">ATP-binding</keyword>
<dbReference type="Pfam" id="PF00005">
    <property type="entry name" value="ABC_tran"/>
    <property type="match status" value="1"/>
</dbReference>
<dbReference type="EMBL" id="SJPJ01000001">
    <property type="protein sequence ID" value="TWT83767.1"/>
    <property type="molecule type" value="Genomic_DNA"/>
</dbReference>
<dbReference type="PANTHER" id="PTHR42788:SF20">
    <property type="entry name" value="ABC TRANSPORTER ATP-BINDING PROTEIN"/>
    <property type="match status" value="1"/>
</dbReference>
<evidence type="ECO:0000259" key="4">
    <source>
        <dbReference type="PROSITE" id="PS50893"/>
    </source>
</evidence>
<dbReference type="InterPro" id="IPR003593">
    <property type="entry name" value="AAA+_ATPase"/>
</dbReference>
<dbReference type="InterPro" id="IPR017871">
    <property type="entry name" value="ABC_transporter-like_CS"/>
</dbReference>
<dbReference type="OrthoDB" id="2151853at2"/>
<dbReference type="Gene3D" id="3.40.50.300">
    <property type="entry name" value="P-loop containing nucleotide triphosphate hydrolases"/>
    <property type="match status" value="1"/>
</dbReference>
<dbReference type="RefSeq" id="WP_146401135.1">
    <property type="nucleotide sequence ID" value="NZ_SJPJ01000001.1"/>
</dbReference>
<dbReference type="SMART" id="SM00382">
    <property type="entry name" value="AAA"/>
    <property type="match status" value="1"/>
</dbReference>
<dbReference type="PANTHER" id="PTHR42788">
    <property type="entry name" value="TAURINE IMPORT ATP-BINDING PROTEIN-RELATED"/>
    <property type="match status" value="1"/>
</dbReference>
<evidence type="ECO:0000256" key="2">
    <source>
        <dbReference type="ARBA" id="ARBA00022741"/>
    </source>
</evidence>
<name>A0A5C5Z9J0_9BACT</name>
<dbReference type="GO" id="GO:0005524">
    <property type="term" value="F:ATP binding"/>
    <property type="evidence" value="ECO:0007669"/>
    <property type="project" value="UniProtKB-KW"/>
</dbReference>
<dbReference type="SUPFAM" id="SSF52540">
    <property type="entry name" value="P-loop containing nucleoside triphosphate hydrolases"/>
    <property type="match status" value="1"/>
</dbReference>
<keyword evidence="1" id="KW-0813">Transport</keyword>
<dbReference type="InterPro" id="IPR027417">
    <property type="entry name" value="P-loop_NTPase"/>
</dbReference>
<evidence type="ECO:0000256" key="3">
    <source>
        <dbReference type="ARBA" id="ARBA00022840"/>
    </source>
</evidence>
<dbReference type="PROSITE" id="PS50893">
    <property type="entry name" value="ABC_TRANSPORTER_2"/>
    <property type="match status" value="1"/>
</dbReference>
<protein>
    <submittedName>
        <fullName evidence="5">Sulfate/thiosulfate import ATP-binding protein CysA</fullName>
    </submittedName>
</protein>
<proteinExistence type="predicted"/>
<keyword evidence="6" id="KW-1185">Reference proteome</keyword>
<feature type="domain" description="ABC transporter" evidence="4">
    <location>
        <begin position="22"/>
        <end position="250"/>
    </location>
</feature>
<reference evidence="5 6" key="1">
    <citation type="submission" date="2019-02" db="EMBL/GenBank/DDBJ databases">
        <title>Deep-cultivation of Planctomycetes and their phenomic and genomic characterization uncovers novel biology.</title>
        <authorList>
            <person name="Wiegand S."/>
            <person name="Jogler M."/>
            <person name="Boedeker C."/>
            <person name="Pinto D."/>
            <person name="Vollmers J."/>
            <person name="Rivas-Marin E."/>
            <person name="Kohn T."/>
            <person name="Peeters S.H."/>
            <person name="Heuer A."/>
            <person name="Rast P."/>
            <person name="Oberbeckmann S."/>
            <person name="Bunk B."/>
            <person name="Jeske O."/>
            <person name="Meyerdierks A."/>
            <person name="Storesund J.E."/>
            <person name="Kallscheuer N."/>
            <person name="Luecker S."/>
            <person name="Lage O.M."/>
            <person name="Pohl T."/>
            <person name="Merkel B.J."/>
            <person name="Hornburger P."/>
            <person name="Mueller R.-W."/>
            <person name="Bruemmer F."/>
            <person name="Labrenz M."/>
            <person name="Spormann A.M."/>
            <person name="Op Den Camp H."/>
            <person name="Overmann J."/>
            <person name="Amann R."/>
            <person name="Jetten M.S.M."/>
            <person name="Mascher T."/>
            <person name="Medema M.H."/>
            <person name="Devos D.P."/>
            <person name="Kaster A.-K."/>
            <person name="Ovreas L."/>
            <person name="Rohde M."/>
            <person name="Galperin M.Y."/>
            <person name="Jogler C."/>
        </authorList>
    </citation>
    <scope>NUCLEOTIDE SEQUENCE [LARGE SCALE GENOMIC DNA]</scope>
    <source>
        <strain evidence="5 6">CA13</strain>
    </source>
</reference>
<dbReference type="InterPro" id="IPR050166">
    <property type="entry name" value="ABC_transporter_ATP-bind"/>
</dbReference>
<evidence type="ECO:0000313" key="6">
    <source>
        <dbReference type="Proteomes" id="UP000315010"/>
    </source>
</evidence>
<evidence type="ECO:0000313" key="5">
    <source>
        <dbReference type="EMBL" id="TWT83767.1"/>
    </source>
</evidence>
<evidence type="ECO:0000256" key="1">
    <source>
        <dbReference type="ARBA" id="ARBA00022448"/>
    </source>
</evidence>
<dbReference type="GO" id="GO:0016887">
    <property type="term" value="F:ATP hydrolysis activity"/>
    <property type="evidence" value="ECO:0007669"/>
    <property type="project" value="InterPro"/>
</dbReference>
<dbReference type="PROSITE" id="PS00211">
    <property type="entry name" value="ABC_TRANSPORTER_1"/>
    <property type="match status" value="1"/>
</dbReference>